<dbReference type="CDD" id="cd04301">
    <property type="entry name" value="NAT_SF"/>
    <property type="match status" value="1"/>
</dbReference>
<organism evidence="4 5">
    <name type="scientific">Aphanocapsa feldmannii 277cV</name>
    <dbReference type="NCBI Taxonomy" id="2507553"/>
    <lineage>
        <taxon>Bacteria</taxon>
        <taxon>Bacillati</taxon>
        <taxon>Cyanobacteriota</taxon>
        <taxon>Cyanophyceae</taxon>
        <taxon>Oscillatoriophycideae</taxon>
        <taxon>Chroococcales</taxon>
        <taxon>Microcystaceae</taxon>
        <taxon>Aphanocapsa</taxon>
    </lineage>
</organism>
<proteinExistence type="predicted"/>
<name>A0A524RQ72_9CHRO</name>
<dbReference type="Proteomes" id="UP000317990">
    <property type="component" value="Unassembled WGS sequence"/>
</dbReference>
<keyword evidence="2" id="KW-0012">Acyltransferase</keyword>
<dbReference type="GO" id="GO:0005737">
    <property type="term" value="C:cytoplasm"/>
    <property type="evidence" value="ECO:0007669"/>
    <property type="project" value="TreeGrafter"/>
</dbReference>
<dbReference type="EMBL" id="SRMO01000033">
    <property type="protein sequence ID" value="TGG94584.1"/>
    <property type="molecule type" value="Genomic_DNA"/>
</dbReference>
<protein>
    <submittedName>
        <fullName evidence="4">GNAT family N-acetyltransferase</fullName>
    </submittedName>
</protein>
<dbReference type="PANTHER" id="PTHR43626:SF4">
    <property type="entry name" value="GCN5-RELATED N-ACETYLTRANSFERASE 2, CHLOROPLASTIC"/>
    <property type="match status" value="1"/>
</dbReference>
<dbReference type="Pfam" id="PF00583">
    <property type="entry name" value="Acetyltransf_1"/>
    <property type="match status" value="1"/>
</dbReference>
<dbReference type="GO" id="GO:0008080">
    <property type="term" value="F:N-acetyltransferase activity"/>
    <property type="evidence" value="ECO:0007669"/>
    <property type="project" value="InterPro"/>
</dbReference>
<dbReference type="Gene3D" id="3.40.630.30">
    <property type="match status" value="1"/>
</dbReference>
<gene>
    <name evidence="4" type="ORF">ERJ67_02065</name>
</gene>
<reference evidence="4 5" key="1">
    <citation type="journal article" date="2019" name="mSystems">
        <title>Life at home and on the roam: Genomic adaptions reflect the dual lifestyle of an intracellular, facultative symbiont.</title>
        <authorList>
            <person name="Burgsdorf I."/>
        </authorList>
    </citation>
    <scope>NUCLEOTIDE SEQUENCE [LARGE SCALE GENOMIC DNA]</scope>
    <source>
        <strain evidence="4">277cV</strain>
    </source>
</reference>
<dbReference type="AlphaFoldDB" id="A0A524RQ72"/>
<keyword evidence="1 4" id="KW-0808">Transferase</keyword>
<sequence>MVLWHLPTDQQDAAAEASAAAALPTPGQARRDLLLRLYGPDVRELNTSNRRWDLMLSRERSIDLIELEQLTDAVGWTRRPLRRVRRALQHSLLVVGLWRHDPRLPKLVGFARCTGDGVLNATVWDVAVHPVYQGVGLGRGLMDYVVGQLQREGVEDISLFADPDVVGFYENQGWSLEPDGRQCCFWYAS</sequence>
<evidence type="ECO:0000313" key="4">
    <source>
        <dbReference type="EMBL" id="TGG94584.1"/>
    </source>
</evidence>
<evidence type="ECO:0000256" key="2">
    <source>
        <dbReference type="ARBA" id="ARBA00023315"/>
    </source>
</evidence>
<accession>A0A524RQ72</accession>
<evidence type="ECO:0000256" key="1">
    <source>
        <dbReference type="ARBA" id="ARBA00022679"/>
    </source>
</evidence>
<evidence type="ECO:0000259" key="3">
    <source>
        <dbReference type="PROSITE" id="PS51186"/>
    </source>
</evidence>
<dbReference type="InterPro" id="IPR000182">
    <property type="entry name" value="GNAT_dom"/>
</dbReference>
<dbReference type="PANTHER" id="PTHR43626">
    <property type="entry name" value="ACYL-COA N-ACYLTRANSFERASE"/>
    <property type="match status" value="1"/>
</dbReference>
<comment type="caution">
    <text evidence="4">The sequence shown here is derived from an EMBL/GenBank/DDBJ whole genome shotgun (WGS) entry which is preliminary data.</text>
</comment>
<feature type="domain" description="N-acetyltransferase" evidence="3">
    <location>
        <begin position="54"/>
        <end position="189"/>
    </location>
</feature>
<dbReference type="InterPro" id="IPR016181">
    <property type="entry name" value="Acyl_CoA_acyltransferase"/>
</dbReference>
<dbReference type="InterPro" id="IPR045039">
    <property type="entry name" value="NSI-like"/>
</dbReference>
<dbReference type="SUPFAM" id="SSF55729">
    <property type="entry name" value="Acyl-CoA N-acyltransferases (Nat)"/>
    <property type="match status" value="1"/>
</dbReference>
<evidence type="ECO:0000313" key="5">
    <source>
        <dbReference type="Proteomes" id="UP000317990"/>
    </source>
</evidence>
<dbReference type="PROSITE" id="PS51186">
    <property type="entry name" value="GNAT"/>
    <property type="match status" value="1"/>
</dbReference>